<evidence type="ECO:0000259" key="12">
    <source>
        <dbReference type="Pfam" id="PF00763"/>
    </source>
</evidence>
<dbReference type="Pfam" id="PF02882">
    <property type="entry name" value="THF_DHG_CYH_C"/>
    <property type="match status" value="1"/>
</dbReference>
<keyword evidence="10 11" id="KW-0511">Multifunctional enzyme</keyword>
<keyword evidence="2 11" id="KW-0554">One-carbon metabolism</keyword>
<name>A0ABY7QUF4_9FIRM</name>
<dbReference type="InterPro" id="IPR000672">
    <property type="entry name" value="THF_DH/CycHdrlase"/>
</dbReference>
<keyword evidence="6 11" id="KW-0521">NADP</keyword>
<dbReference type="EC" id="1.5.1.5" evidence="11"/>
<dbReference type="EMBL" id="CP115667">
    <property type="protein sequence ID" value="WBW50406.1"/>
    <property type="molecule type" value="Genomic_DNA"/>
</dbReference>
<evidence type="ECO:0000256" key="7">
    <source>
        <dbReference type="ARBA" id="ARBA00023002"/>
    </source>
</evidence>
<evidence type="ECO:0000256" key="10">
    <source>
        <dbReference type="ARBA" id="ARBA00023268"/>
    </source>
</evidence>
<comment type="catalytic activity">
    <reaction evidence="11">
        <text>(6R)-5,10-methenyltetrahydrofolate + H2O = (6R)-10-formyltetrahydrofolate + H(+)</text>
        <dbReference type="Rhea" id="RHEA:23700"/>
        <dbReference type="ChEBI" id="CHEBI:15377"/>
        <dbReference type="ChEBI" id="CHEBI:15378"/>
        <dbReference type="ChEBI" id="CHEBI:57455"/>
        <dbReference type="ChEBI" id="CHEBI:195366"/>
        <dbReference type="EC" id="3.5.4.9"/>
    </reaction>
</comment>
<comment type="subunit">
    <text evidence="11">Homodimer.</text>
</comment>
<evidence type="ECO:0000256" key="8">
    <source>
        <dbReference type="ARBA" id="ARBA00023102"/>
    </source>
</evidence>
<keyword evidence="4 11" id="KW-0658">Purine biosynthesis</keyword>
<dbReference type="HAMAP" id="MF_01576">
    <property type="entry name" value="THF_DHG_CYH"/>
    <property type="match status" value="1"/>
</dbReference>
<dbReference type="InterPro" id="IPR036291">
    <property type="entry name" value="NAD(P)-bd_dom_sf"/>
</dbReference>
<keyword evidence="15" id="KW-1185">Reference proteome</keyword>
<evidence type="ECO:0000259" key="13">
    <source>
        <dbReference type="Pfam" id="PF02882"/>
    </source>
</evidence>
<evidence type="ECO:0000313" key="14">
    <source>
        <dbReference type="EMBL" id="WBW50406.1"/>
    </source>
</evidence>
<gene>
    <name evidence="11" type="primary">folD</name>
    <name evidence="14" type="ORF">O6R05_02365</name>
</gene>
<evidence type="ECO:0000313" key="15">
    <source>
        <dbReference type="Proteomes" id="UP001210339"/>
    </source>
</evidence>
<organism evidence="14 15">
    <name type="scientific">Peptoniphilus equinus</name>
    <dbReference type="NCBI Taxonomy" id="3016343"/>
    <lineage>
        <taxon>Bacteria</taxon>
        <taxon>Bacillati</taxon>
        <taxon>Bacillota</taxon>
        <taxon>Tissierellia</taxon>
        <taxon>Tissierellales</taxon>
        <taxon>Peptoniphilaceae</taxon>
        <taxon>Peptoniphilus</taxon>
    </lineage>
</organism>
<comment type="similarity">
    <text evidence="11">Belongs to the tetrahydrofolate dehydrogenase/cyclohydrolase family.</text>
</comment>
<feature type="domain" description="Tetrahydrofolate dehydrogenase/cyclohydrolase catalytic" evidence="12">
    <location>
        <begin position="12"/>
        <end position="109"/>
    </location>
</feature>
<dbReference type="Gene3D" id="3.40.50.10860">
    <property type="entry name" value="Leucine Dehydrogenase, chain A, domain 1"/>
    <property type="match status" value="1"/>
</dbReference>
<evidence type="ECO:0000256" key="4">
    <source>
        <dbReference type="ARBA" id="ARBA00022755"/>
    </source>
</evidence>
<dbReference type="PANTHER" id="PTHR48099">
    <property type="entry name" value="C-1-TETRAHYDROFOLATE SYNTHASE, CYTOPLASMIC-RELATED"/>
    <property type="match status" value="1"/>
</dbReference>
<evidence type="ECO:0000256" key="11">
    <source>
        <dbReference type="HAMAP-Rule" id="MF_01576"/>
    </source>
</evidence>
<dbReference type="Gene3D" id="3.40.50.720">
    <property type="entry name" value="NAD(P)-binding Rossmann-like Domain"/>
    <property type="match status" value="1"/>
</dbReference>
<dbReference type="CDD" id="cd01080">
    <property type="entry name" value="NAD_bind_m-THF_DH_Cyclohyd"/>
    <property type="match status" value="1"/>
</dbReference>
<comment type="function">
    <text evidence="11">Catalyzes the oxidation of 5,10-methylenetetrahydrofolate to 5,10-methenyltetrahydrofolate and then the hydrolysis of 5,10-methenyltetrahydrofolate to 10-formyltetrahydrofolate.</text>
</comment>
<feature type="binding site" evidence="11">
    <location>
        <begin position="155"/>
        <end position="157"/>
    </location>
    <ligand>
        <name>NADP(+)</name>
        <dbReference type="ChEBI" id="CHEBI:58349"/>
    </ligand>
</feature>
<accession>A0ABY7QUF4</accession>
<evidence type="ECO:0000256" key="3">
    <source>
        <dbReference type="ARBA" id="ARBA00022605"/>
    </source>
</evidence>
<dbReference type="InterPro" id="IPR020631">
    <property type="entry name" value="THF_DH/CycHdrlase_NAD-bd_dom"/>
</dbReference>
<dbReference type="EC" id="3.5.4.9" evidence="11"/>
<reference evidence="14 15" key="1">
    <citation type="submission" date="2023-01" db="EMBL/GenBank/DDBJ databases">
        <authorList>
            <person name="Lee S.H."/>
            <person name="Jung H.S."/>
            <person name="Yun J.U."/>
        </authorList>
    </citation>
    <scope>NUCLEOTIDE SEQUENCE [LARGE SCALE GENOMIC DNA]</scope>
    <source>
        <strain evidence="14 15">CBA3646</strain>
    </source>
</reference>
<evidence type="ECO:0000256" key="9">
    <source>
        <dbReference type="ARBA" id="ARBA00023167"/>
    </source>
</evidence>
<comment type="pathway">
    <text evidence="1 11">One-carbon metabolism; tetrahydrofolate interconversion.</text>
</comment>
<keyword evidence="3 11" id="KW-0028">Amino-acid biosynthesis</keyword>
<evidence type="ECO:0000256" key="1">
    <source>
        <dbReference type="ARBA" id="ARBA00004777"/>
    </source>
</evidence>
<dbReference type="Pfam" id="PF00763">
    <property type="entry name" value="THF_DHG_CYH"/>
    <property type="match status" value="1"/>
</dbReference>
<evidence type="ECO:0000256" key="2">
    <source>
        <dbReference type="ARBA" id="ARBA00022563"/>
    </source>
</evidence>
<comment type="catalytic activity">
    <reaction evidence="11">
        <text>(6R)-5,10-methylene-5,6,7,8-tetrahydrofolate + NADP(+) = (6R)-5,10-methenyltetrahydrofolate + NADPH</text>
        <dbReference type="Rhea" id="RHEA:22812"/>
        <dbReference type="ChEBI" id="CHEBI:15636"/>
        <dbReference type="ChEBI" id="CHEBI:57455"/>
        <dbReference type="ChEBI" id="CHEBI:57783"/>
        <dbReference type="ChEBI" id="CHEBI:58349"/>
        <dbReference type="EC" id="1.5.1.5"/>
    </reaction>
</comment>
<dbReference type="Proteomes" id="UP001210339">
    <property type="component" value="Chromosome"/>
</dbReference>
<dbReference type="PRINTS" id="PR00085">
    <property type="entry name" value="THFDHDRGNASE"/>
</dbReference>
<dbReference type="PANTHER" id="PTHR48099:SF5">
    <property type="entry name" value="C-1-TETRAHYDROFOLATE SYNTHASE, CYTOPLASMIC"/>
    <property type="match status" value="1"/>
</dbReference>
<evidence type="ECO:0000256" key="6">
    <source>
        <dbReference type="ARBA" id="ARBA00022857"/>
    </source>
</evidence>
<keyword evidence="7 11" id="KW-0560">Oxidoreductase</keyword>
<keyword evidence="5 11" id="KW-0378">Hydrolase</keyword>
<dbReference type="SUPFAM" id="SSF51735">
    <property type="entry name" value="NAD(P)-binding Rossmann-fold domains"/>
    <property type="match status" value="1"/>
</dbReference>
<protein>
    <recommendedName>
        <fullName evidence="11">Bifunctional protein FolD</fullName>
    </recommendedName>
    <domain>
        <recommendedName>
            <fullName evidence="11">Methylenetetrahydrofolate dehydrogenase</fullName>
            <ecNumber evidence="11">1.5.1.5</ecNumber>
        </recommendedName>
    </domain>
    <domain>
        <recommendedName>
            <fullName evidence="11">Methenyltetrahydrofolate cyclohydrolase</fullName>
            <ecNumber evidence="11">3.5.4.9</ecNumber>
        </recommendedName>
    </domain>
</protein>
<dbReference type="InterPro" id="IPR046346">
    <property type="entry name" value="Aminoacid_DH-like_N_sf"/>
</dbReference>
<evidence type="ECO:0000256" key="5">
    <source>
        <dbReference type="ARBA" id="ARBA00022801"/>
    </source>
</evidence>
<keyword evidence="9 11" id="KW-0486">Methionine biosynthesis</keyword>
<dbReference type="SUPFAM" id="SSF53223">
    <property type="entry name" value="Aminoacid dehydrogenase-like, N-terminal domain"/>
    <property type="match status" value="1"/>
</dbReference>
<dbReference type="RefSeq" id="WP_271191938.1">
    <property type="nucleotide sequence ID" value="NZ_CP115667.1"/>
</dbReference>
<feature type="binding site" evidence="11">
    <location>
        <position position="221"/>
    </location>
    <ligand>
        <name>NADP(+)</name>
        <dbReference type="ChEBI" id="CHEBI:58349"/>
    </ligand>
</feature>
<sequence length="266" mass="28863">MKLLKAQPLYDEKIQHLSASLTRRPRRLAVVRFEDNPGNAAYLKGIQTTADKIGMSVEVIDASPNEALETVERLNYDATIHGILIFRPLPPSINEQALNLAIDPNKDVDCMNPLNSAKLYMGDTSGFVPLAPKASMELLHYYGYTLQGKNCVIVNHSNVVGKPLAMLLLAEGATVTICHDKTVDLKAYTQKADFVFTATGQSEYFDGSYFKDGAVAIDIGIARSASGKLTGDLKSQTLDLLEAYSPVPGGIGSLTSLMLLESIVNR</sequence>
<proteinExistence type="inferred from homology"/>
<dbReference type="InterPro" id="IPR020630">
    <property type="entry name" value="THF_DH/CycHdrlase_cat_dom"/>
</dbReference>
<feature type="domain" description="Tetrahydrofolate dehydrogenase/cyclohydrolase NAD(P)-binding" evidence="13">
    <location>
        <begin position="129"/>
        <end position="265"/>
    </location>
</feature>
<keyword evidence="8 11" id="KW-0368">Histidine biosynthesis</keyword>
<comment type="caution">
    <text evidence="11">Lacks conserved residue(s) required for the propagation of feature annotation.</text>
</comment>